<dbReference type="AlphaFoldDB" id="A0A0F9D265"/>
<reference evidence="1" key="1">
    <citation type="journal article" date="2015" name="Nature">
        <title>Complex archaea that bridge the gap between prokaryotes and eukaryotes.</title>
        <authorList>
            <person name="Spang A."/>
            <person name="Saw J.H."/>
            <person name="Jorgensen S.L."/>
            <person name="Zaremba-Niedzwiedzka K."/>
            <person name="Martijn J."/>
            <person name="Lind A.E."/>
            <person name="van Eijk R."/>
            <person name="Schleper C."/>
            <person name="Guy L."/>
            <person name="Ettema T.J."/>
        </authorList>
    </citation>
    <scope>NUCLEOTIDE SEQUENCE</scope>
</reference>
<gene>
    <name evidence="1" type="ORF">LCGC14_2541290</name>
</gene>
<accession>A0A0F9D265</accession>
<protein>
    <submittedName>
        <fullName evidence="1">Uncharacterized protein</fullName>
    </submittedName>
</protein>
<evidence type="ECO:0000313" key="1">
    <source>
        <dbReference type="EMBL" id="KKL11886.1"/>
    </source>
</evidence>
<sequence length="158" mass="17050">MATTQLLIGAADGPTLYRIGQIGLDTGNKDAGTDVYTAILETERQYPAGRDALIHFRRVIVRLARNAVATITMKVFVDEVQTQYYLSGVLTDQAIVFVLTGGGEREDVIEADINAVGTSIRVLLEIDSDDLGGILLIEPIEAHGRVVRPAKSRAAQVT</sequence>
<comment type="caution">
    <text evidence="1">The sequence shown here is derived from an EMBL/GenBank/DDBJ whole genome shotgun (WGS) entry which is preliminary data.</text>
</comment>
<proteinExistence type="predicted"/>
<name>A0A0F9D265_9ZZZZ</name>
<dbReference type="EMBL" id="LAZR01041479">
    <property type="protein sequence ID" value="KKL11886.1"/>
    <property type="molecule type" value="Genomic_DNA"/>
</dbReference>
<organism evidence="1">
    <name type="scientific">marine sediment metagenome</name>
    <dbReference type="NCBI Taxonomy" id="412755"/>
    <lineage>
        <taxon>unclassified sequences</taxon>
        <taxon>metagenomes</taxon>
        <taxon>ecological metagenomes</taxon>
    </lineage>
</organism>